<sequence length="272" mass="29464">MIVDWDDAYANGPHIEGADDYPGIWQKRAKAFRDELGARARLDIAYGEGERQRLDLFLPAGTTAGLAMFVHGGYWKAFDKSTWSHLARGAVESGWAVAMPSYTLAPEARIAGITEEIARALGVASEMVAGPVCLAGHSAGGHLVSRMLCRNAPLGETLRARIGNVVSISGLHDLRPLLRLEMNRILGLDDAEAVMESPALQYPAEGARLTCWVGSEERPEFLRQNDLLANIWTGLGAETSAVHALGKHHFDVIADLEDANSALTRLLTGERN</sequence>
<dbReference type="PANTHER" id="PTHR48081:SF33">
    <property type="entry name" value="KYNURENINE FORMAMIDASE"/>
    <property type="match status" value="1"/>
</dbReference>
<dbReference type="AlphaFoldDB" id="A0A9J7B3P2"/>
<keyword evidence="4" id="KW-1185">Reference proteome</keyword>
<dbReference type="SUPFAM" id="SSF53474">
    <property type="entry name" value="alpha/beta-Hydrolases"/>
    <property type="match status" value="1"/>
</dbReference>
<dbReference type="InterPro" id="IPR050300">
    <property type="entry name" value="GDXG_lipolytic_enzyme"/>
</dbReference>
<keyword evidence="1 3" id="KW-0378">Hydrolase</keyword>
<dbReference type="Proteomes" id="UP001060336">
    <property type="component" value="Chromosome"/>
</dbReference>
<proteinExistence type="predicted"/>
<evidence type="ECO:0000256" key="1">
    <source>
        <dbReference type="ARBA" id="ARBA00022801"/>
    </source>
</evidence>
<evidence type="ECO:0000259" key="2">
    <source>
        <dbReference type="Pfam" id="PF07859"/>
    </source>
</evidence>
<dbReference type="EMBL" id="CP102480">
    <property type="protein sequence ID" value="UUX52245.1"/>
    <property type="molecule type" value="Genomic_DNA"/>
</dbReference>
<dbReference type="InterPro" id="IPR013094">
    <property type="entry name" value="AB_hydrolase_3"/>
</dbReference>
<evidence type="ECO:0000313" key="4">
    <source>
        <dbReference type="Proteomes" id="UP001060336"/>
    </source>
</evidence>
<dbReference type="GO" id="GO:0016787">
    <property type="term" value="F:hydrolase activity"/>
    <property type="evidence" value="ECO:0007669"/>
    <property type="project" value="UniProtKB-KW"/>
</dbReference>
<evidence type="ECO:0000313" key="3">
    <source>
        <dbReference type="EMBL" id="UUX52245.1"/>
    </source>
</evidence>
<dbReference type="PANTHER" id="PTHR48081">
    <property type="entry name" value="AB HYDROLASE SUPERFAMILY PROTEIN C4A8.06C"/>
    <property type="match status" value="1"/>
</dbReference>
<dbReference type="Gene3D" id="3.40.50.1820">
    <property type="entry name" value="alpha/beta hydrolase"/>
    <property type="match status" value="1"/>
</dbReference>
<dbReference type="KEGG" id="naci:NUH88_14315"/>
<protein>
    <submittedName>
        <fullName evidence="3">Alpha/beta hydrolase</fullName>
    </submittedName>
</protein>
<organism evidence="3 4">
    <name type="scientific">Nisaea acidiphila</name>
    <dbReference type="NCBI Taxonomy" id="1862145"/>
    <lineage>
        <taxon>Bacteria</taxon>
        <taxon>Pseudomonadati</taxon>
        <taxon>Pseudomonadota</taxon>
        <taxon>Alphaproteobacteria</taxon>
        <taxon>Rhodospirillales</taxon>
        <taxon>Thalassobaculaceae</taxon>
        <taxon>Nisaea</taxon>
    </lineage>
</organism>
<gene>
    <name evidence="3" type="ORF">NUH88_14315</name>
</gene>
<dbReference type="InterPro" id="IPR029058">
    <property type="entry name" value="AB_hydrolase_fold"/>
</dbReference>
<feature type="domain" description="Alpha/beta hydrolase fold-3" evidence="2">
    <location>
        <begin position="68"/>
        <end position="170"/>
    </location>
</feature>
<reference evidence="3" key="1">
    <citation type="submission" date="2022-08" db="EMBL/GenBank/DDBJ databases">
        <title>Nisaea acidiphila sp. nov., isolated from a marine algal debris and emended description of the genus Nisaea Urios et al. 2008.</title>
        <authorList>
            <person name="Kwon K."/>
        </authorList>
    </citation>
    <scope>NUCLEOTIDE SEQUENCE</scope>
    <source>
        <strain evidence="3">MEBiC11861</strain>
    </source>
</reference>
<dbReference type="Pfam" id="PF07859">
    <property type="entry name" value="Abhydrolase_3"/>
    <property type="match status" value="1"/>
</dbReference>
<accession>A0A9J7B3P2</accession>
<name>A0A9J7B3P2_9PROT</name>